<dbReference type="Pfam" id="PF00696">
    <property type="entry name" value="AA_kinase"/>
    <property type="match status" value="1"/>
</dbReference>
<sequence>MAEKIILKLGGSVITDKKGDCKVDKERIRALANEISQRTDVFPIIVHGAGSCGHPEARRHHLDKGLDQTNRAGIFVTHHAVGRLNDAVVNALRDSGVESVGIHPLDACTAKKGRLISFNCETVELLVKNGIVPVLHGDVVMDTEQGACIVSGDQIISYIAGKIKVDRIGLATDVDGVLKDGMVIPSINTESAGELDIKESSNTDVTGGMKGKISELLSLAESGIESSIFHVSRTGDFLDGRDHGGTIVTK</sequence>
<dbReference type="EMBL" id="CP043875">
    <property type="protein sequence ID" value="WOF16509.1"/>
    <property type="molecule type" value="Genomic_DNA"/>
</dbReference>
<dbReference type="PRINTS" id="PR00474">
    <property type="entry name" value="GLU5KINASE"/>
</dbReference>
<dbReference type="GO" id="GO:0005829">
    <property type="term" value="C:cytosol"/>
    <property type="evidence" value="ECO:0007669"/>
    <property type="project" value="TreeGrafter"/>
</dbReference>
<dbReference type="CDD" id="cd04241">
    <property type="entry name" value="AAK_FomA-like"/>
    <property type="match status" value="1"/>
</dbReference>
<dbReference type="GeneID" id="85229951"/>
<keyword evidence="5 10" id="KW-0547">Nucleotide-binding</keyword>
<dbReference type="InterPro" id="IPR036393">
    <property type="entry name" value="AceGlu_kinase-like_sf"/>
</dbReference>
<evidence type="ECO:0000256" key="6">
    <source>
        <dbReference type="ARBA" id="ARBA00022777"/>
    </source>
</evidence>
<proteinExistence type="inferred from homology"/>
<keyword evidence="8" id="KW-0414">Isoprene biosynthesis</keyword>
<feature type="binding site" evidence="11">
    <location>
        <position position="152"/>
    </location>
    <ligand>
        <name>substrate</name>
    </ligand>
</feature>
<dbReference type="AlphaFoldDB" id="A0AA97FCN0"/>
<dbReference type="NCBIfam" id="NF040647">
    <property type="entry name" value="IPPK_Arch"/>
    <property type="match status" value="1"/>
</dbReference>
<dbReference type="InterPro" id="IPR001048">
    <property type="entry name" value="Asp/Glu/Uridylate_kinase"/>
</dbReference>
<comment type="similarity">
    <text evidence="1 10">Belongs to the isopentenyl phosphate kinase family.</text>
</comment>
<comment type="subunit">
    <text evidence="10">Homodimer.</text>
</comment>
<organism evidence="14 15">
    <name type="scientific">Methanochimaera problematica</name>
    <dbReference type="NCBI Taxonomy" id="2609417"/>
    <lineage>
        <taxon>Archaea</taxon>
        <taxon>Methanobacteriati</taxon>
        <taxon>Methanobacteriota</taxon>
        <taxon>Stenosarchaea group</taxon>
        <taxon>Methanomicrobia</taxon>
        <taxon>Methanomicrobiales</taxon>
        <taxon>Methanomicrobiaceae</taxon>
        <taxon>Methanochimaera</taxon>
    </lineage>
</organism>
<gene>
    <name evidence="14" type="ORF">F1737_07230</name>
</gene>
<dbReference type="PANTHER" id="PTHR43654">
    <property type="entry name" value="GLUTAMATE 5-KINASE"/>
    <property type="match status" value="1"/>
</dbReference>
<dbReference type="GO" id="GO:0016114">
    <property type="term" value="P:terpenoid biosynthetic process"/>
    <property type="evidence" value="ECO:0007669"/>
    <property type="project" value="TreeGrafter"/>
</dbReference>
<comment type="function">
    <text evidence="10">Catalyzes the formation of isopentenyl diphosphate (IPP), the building block of all isoprenoids.</text>
</comment>
<evidence type="ECO:0000259" key="13">
    <source>
        <dbReference type="Pfam" id="PF00696"/>
    </source>
</evidence>
<feature type="binding site" evidence="11">
    <location>
        <position position="208"/>
    </location>
    <ligand>
        <name>ATP</name>
        <dbReference type="ChEBI" id="CHEBI:30616"/>
    </ligand>
</feature>
<dbReference type="InterPro" id="IPR001057">
    <property type="entry name" value="Glu/AcGlu_kinase"/>
</dbReference>
<dbReference type="PIRSF" id="PIRSF016496">
    <property type="entry name" value="Kin_FomA"/>
    <property type="match status" value="1"/>
</dbReference>
<dbReference type="PANTHER" id="PTHR43654:SF1">
    <property type="entry name" value="ISOPENTENYL PHOSPHATE KINASE"/>
    <property type="match status" value="1"/>
</dbReference>
<evidence type="ECO:0000256" key="10">
    <source>
        <dbReference type="PIRNR" id="PIRNR016496"/>
    </source>
</evidence>
<feature type="site" description="Transition state stabilizer" evidence="12">
    <location>
        <position position="17"/>
    </location>
</feature>
<name>A0AA97FCN0_9EURY</name>
<keyword evidence="15" id="KW-1185">Reference proteome</keyword>
<reference evidence="14 15" key="1">
    <citation type="submission" date="2019-09" db="EMBL/GenBank/DDBJ databases">
        <title>The complete genome of Methanoplanus sp. FWC-SCC4.</title>
        <authorList>
            <person name="Chen S.-C."/>
            <person name="Zhou Y.-Z."/>
            <person name="Lai M.-C."/>
        </authorList>
    </citation>
    <scope>NUCLEOTIDE SEQUENCE [LARGE SCALE GENOMIC DNA]</scope>
    <source>
        <strain evidence="14 15">FWC-SCC4</strain>
    </source>
</reference>
<protein>
    <recommendedName>
        <fullName evidence="3 10">Isopentenyl phosphate kinase</fullName>
        <shortName evidence="10">IPK</shortName>
        <ecNumber evidence="2 10">2.7.4.26</ecNumber>
    </recommendedName>
</protein>
<evidence type="ECO:0000256" key="1">
    <source>
        <dbReference type="ARBA" id="ARBA00010540"/>
    </source>
</evidence>
<dbReference type="RefSeq" id="WP_317135926.1">
    <property type="nucleotide sequence ID" value="NZ_CP043875.1"/>
</dbReference>
<evidence type="ECO:0000313" key="14">
    <source>
        <dbReference type="EMBL" id="WOF16509.1"/>
    </source>
</evidence>
<evidence type="ECO:0000256" key="12">
    <source>
        <dbReference type="PIRSR" id="PIRSR016496-2"/>
    </source>
</evidence>
<evidence type="ECO:0000256" key="3">
    <source>
        <dbReference type="ARBA" id="ARBA00017267"/>
    </source>
</evidence>
<evidence type="ECO:0000313" key="15">
    <source>
        <dbReference type="Proteomes" id="UP001301797"/>
    </source>
</evidence>
<dbReference type="GO" id="GO:0016301">
    <property type="term" value="F:kinase activity"/>
    <property type="evidence" value="ECO:0007669"/>
    <property type="project" value="UniProtKB-KW"/>
</dbReference>
<dbReference type="SUPFAM" id="SSF53633">
    <property type="entry name" value="Carbamate kinase-like"/>
    <property type="match status" value="1"/>
</dbReference>
<feature type="binding site" evidence="11">
    <location>
        <position position="54"/>
    </location>
    <ligand>
        <name>substrate</name>
    </ligand>
</feature>
<feature type="binding site" evidence="11">
    <location>
        <position position="49"/>
    </location>
    <ligand>
        <name>substrate</name>
    </ligand>
</feature>
<keyword evidence="7 10" id="KW-0067">ATP-binding</keyword>
<evidence type="ECO:0000256" key="5">
    <source>
        <dbReference type="ARBA" id="ARBA00022741"/>
    </source>
</evidence>
<dbReference type="Proteomes" id="UP001301797">
    <property type="component" value="Chromosome"/>
</dbReference>
<evidence type="ECO:0000256" key="11">
    <source>
        <dbReference type="PIRSR" id="PIRSR016496-1"/>
    </source>
</evidence>
<dbReference type="Gene3D" id="3.40.1160.10">
    <property type="entry name" value="Acetylglutamate kinase-like"/>
    <property type="match status" value="1"/>
</dbReference>
<feature type="domain" description="Aspartate/glutamate/uridylate kinase" evidence="13">
    <location>
        <begin position="4"/>
        <end position="229"/>
    </location>
</feature>
<evidence type="ECO:0000256" key="9">
    <source>
        <dbReference type="ARBA" id="ARBA00049063"/>
    </source>
</evidence>
<feature type="binding site" evidence="11">
    <location>
        <position position="50"/>
    </location>
    <ligand>
        <name>substrate</name>
    </ligand>
</feature>
<evidence type="ECO:0000256" key="4">
    <source>
        <dbReference type="ARBA" id="ARBA00022679"/>
    </source>
</evidence>
<evidence type="ECO:0000256" key="2">
    <source>
        <dbReference type="ARBA" id="ARBA00012908"/>
    </source>
</evidence>
<evidence type="ECO:0000256" key="7">
    <source>
        <dbReference type="ARBA" id="ARBA00022840"/>
    </source>
</evidence>
<feature type="binding site" evidence="11">
    <location>
        <position position="173"/>
    </location>
    <ligand>
        <name>ATP</name>
        <dbReference type="ChEBI" id="CHEBI:30616"/>
    </ligand>
</feature>
<feature type="binding site" evidence="11">
    <location>
        <position position="212"/>
    </location>
    <ligand>
        <name>ATP</name>
        <dbReference type="ChEBI" id="CHEBI:30616"/>
    </ligand>
</feature>
<feature type="binding site" evidence="11">
    <location>
        <begin position="8"/>
        <end position="12"/>
    </location>
    <ligand>
        <name>ATP</name>
        <dbReference type="ChEBI" id="CHEBI:30616"/>
    </ligand>
</feature>
<keyword evidence="4 10" id="KW-0808">Transferase</keyword>
<dbReference type="KEGG" id="mefw:F1737_07230"/>
<accession>A0AA97FCN0</accession>
<evidence type="ECO:0000256" key="8">
    <source>
        <dbReference type="ARBA" id="ARBA00023229"/>
    </source>
</evidence>
<keyword evidence="6 10" id="KW-0418">Kinase</keyword>
<dbReference type="GO" id="GO:0102043">
    <property type="term" value="F:isopentenyl phosphate kinase activity"/>
    <property type="evidence" value="ECO:0007669"/>
    <property type="project" value="UniProtKB-EC"/>
</dbReference>
<dbReference type="GO" id="GO:0005524">
    <property type="term" value="F:ATP binding"/>
    <property type="evidence" value="ECO:0007669"/>
    <property type="project" value="UniProtKB-KW"/>
</dbReference>
<dbReference type="InterPro" id="IPR024192">
    <property type="entry name" value="Fosfomycin_R_FomA-type"/>
</dbReference>
<comment type="catalytic activity">
    <reaction evidence="9 10">
        <text>isopentenyl phosphate + ATP = isopentenyl diphosphate + ADP</text>
        <dbReference type="Rhea" id="RHEA:33963"/>
        <dbReference type="ChEBI" id="CHEBI:30616"/>
        <dbReference type="ChEBI" id="CHEBI:65078"/>
        <dbReference type="ChEBI" id="CHEBI:128769"/>
        <dbReference type="ChEBI" id="CHEBI:456216"/>
        <dbReference type="EC" id="2.7.4.26"/>
    </reaction>
</comment>
<dbReference type="EC" id="2.7.4.26" evidence="2 10"/>